<feature type="domain" description="DC1" evidence="2">
    <location>
        <begin position="60"/>
        <end position="108"/>
    </location>
</feature>
<organism evidence="3 4">
    <name type="scientific">Forsythia ovata</name>
    <dbReference type="NCBI Taxonomy" id="205694"/>
    <lineage>
        <taxon>Eukaryota</taxon>
        <taxon>Viridiplantae</taxon>
        <taxon>Streptophyta</taxon>
        <taxon>Embryophyta</taxon>
        <taxon>Tracheophyta</taxon>
        <taxon>Spermatophyta</taxon>
        <taxon>Magnoliopsida</taxon>
        <taxon>eudicotyledons</taxon>
        <taxon>Gunneridae</taxon>
        <taxon>Pentapetalae</taxon>
        <taxon>asterids</taxon>
        <taxon>lamiids</taxon>
        <taxon>Lamiales</taxon>
        <taxon>Oleaceae</taxon>
        <taxon>Forsythieae</taxon>
        <taxon>Forsythia</taxon>
    </lineage>
</organism>
<dbReference type="PANTHER" id="PTHR46288:SF27">
    <property type="entry name" value="CYSTEINE_HISTIDINE-RICH C1 DOMAIN FAMILY PROTEIN"/>
    <property type="match status" value="1"/>
</dbReference>
<dbReference type="Pfam" id="PF03107">
    <property type="entry name" value="C1_2"/>
    <property type="match status" value="5"/>
</dbReference>
<dbReference type="PANTHER" id="PTHR46288">
    <property type="entry name" value="PHORBOL-ESTER/DAG-TYPE DOMAIN-CONTAINING PROTEIN"/>
    <property type="match status" value="1"/>
</dbReference>
<feature type="domain" description="DC1" evidence="2">
    <location>
        <begin position="226"/>
        <end position="272"/>
    </location>
</feature>
<gene>
    <name evidence="3" type="ORF">Fot_28122</name>
</gene>
<evidence type="ECO:0000313" key="3">
    <source>
        <dbReference type="EMBL" id="KAL2514151.1"/>
    </source>
</evidence>
<dbReference type="AlphaFoldDB" id="A0ABD1TN39"/>
<keyword evidence="1" id="KW-0677">Repeat</keyword>
<proteinExistence type="predicted"/>
<feature type="domain" description="DC1" evidence="2">
    <location>
        <begin position="283"/>
        <end position="329"/>
    </location>
</feature>
<evidence type="ECO:0000313" key="4">
    <source>
        <dbReference type="Proteomes" id="UP001604277"/>
    </source>
</evidence>
<dbReference type="InterPro" id="IPR013083">
    <property type="entry name" value="Znf_RING/FYVE/PHD"/>
</dbReference>
<evidence type="ECO:0000256" key="1">
    <source>
        <dbReference type="ARBA" id="ARBA00022737"/>
    </source>
</evidence>
<dbReference type="SUPFAM" id="SSF57889">
    <property type="entry name" value="Cysteine-rich domain"/>
    <property type="match status" value="3"/>
</dbReference>
<sequence>MEFKHFSHNHGLVFHQLPQGTEIHCSGCKTVASGLVYTCWQCRYFLHEQCFQATRSLKHPSHPLHPLTLVPYPTHPSGSFFCDSCNILGNGFCYCCSECDFDLHVHCAYNSATPPVNFPNFAVETQNFNPHAAPNMPQNSTHPTIQNSPYPNIPFPNPSVQNQAQNFNNLHAPIQNNHIPVFTPSNPTVPNFSPPLSVGNMNPTPPASQPVHVQQPQTKPKVIKHFSHPHILQPTEIKEKNTKVCSACECDLFGSAYCCIEPHCNFNLHKACFESPIEVRHKCHLDHPLKLLTAPPYNDGFTCNACLKDGKAFCYTCSTCSYDLHIDCISWPDTMTRVDHKHPLTLYYSPVANAGEGNQVTFMCDVCKSPVHELAWLYYCRECDFGTHLECVASGLKQNPNAPKTDEELIRETELKMAVLQILLNGGLATT</sequence>
<feature type="domain" description="DC1" evidence="2">
    <location>
        <begin position="340"/>
        <end position="392"/>
    </location>
</feature>
<accession>A0ABD1TN39</accession>
<comment type="caution">
    <text evidence="3">The sequence shown here is derived from an EMBL/GenBank/DDBJ whole genome shotgun (WGS) entry which is preliminary data.</text>
</comment>
<name>A0ABD1TN39_9LAMI</name>
<dbReference type="Proteomes" id="UP001604277">
    <property type="component" value="Unassembled WGS sequence"/>
</dbReference>
<dbReference type="Gene3D" id="3.30.40.10">
    <property type="entry name" value="Zinc/RING finger domain, C3HC4 (zinc finger)"/>
    <property type="match status" value="1"/>
</dbReference>
<keyword evidence="4" id="KW-1185">Reference proteome</keyword>
<dbReference type="InterPro" id="IPR004146">
    <property type="entry name" value="DC1"/>
</dbReference>
<evidence type="ECO:0000259" key="2">
    <source>
        <dbReference type="Pfam" id="PF03107"/>
    </source>
</evidence>
<dbReference type="EMBL" id="JBFOLJ010000008">
    <property type="protein sequence ID" value="KAL2514151.1"/>
    <property type="molecule type" value="Genomic_DNA"/>
</dbReference>
<feature type="domain" description="DC1" evidence="2">
    <location>
        <begin position="6"/>
        <end position="50"/>
    </location>
</feature>
<dbReference type="InterPro" id="IPR046349">
    <property type="entry name" value="C1-like_sf"/>
</dbReference>
<reference evidence="4" key="1">
    <citation type="submission" date="2024-07" db="EMBL/GenBank/DDBJ databases">
        <title>Two chromosome-level genome assemblies of Korean endemic species Abeliophyllum distichum and Forsythia ovata (Oleaceae).</title>
        <authorList>
            <person name="Jang H."/>
        </authorList>
    </citation>
    <scope>NUCLEOTIDE SEQUENCE [LARGE SCALE GENOMIC DNA]</scope>
</reference>
<protein>
    <recommendedName>
        <fullName evidence="2">DC1 domain-containing protein</fullName>
    </recommendedName>
</protein>